<dbReference type="GO" id="GO:0006508">
    <property type="term" value="P:proteolysis"/>
    <property type="evidence" value="ECO:0007669"/>
    <property type="project" value="UniProtKB-KW"/>
</dbReference>
<dbReference type="KEGG" id="ruj:E5Z56_10905"/>
<dbReference type="Pfam" id="PF01252">
    <property type="entry name" value="Peptidase_A8"/>
    <property type="match status" value="1"/>
</dbReference>
<feature type="active site" evidence="9">
    <location>
        <position position="113"/>
    </location>
</feature>
<proteinExistence type="inferred from homology"/>
<dbReference type="RefSeq" id="WP_138157814.1">
    <property type="nucleotide sequence ID" value="NZ_CP039381.1"/>
</dbReference>
<dbReference type="InterPro" id="IPR001872">
    <property type="entry name" value="Peptidase_A8"/>
</dbReference>
<dbReference type="PANTHER" id="PTHR33695">
    <property type="entry name" value="LIPOPROTEIN SIGNAL PEPTIDASE"/>
    <property type="match status" value="1"/>
</dbReference>
<evidence type="ECO:0000256" key="9">
    <source>
        <dbReference type="HAMAP-Rule" id="MF_00161"/>
    </source>
</evidence>
<dbReference type="EMBL" id="CP039381">
    <property type="protein sequence ID" value="QCT07830.1"/>
    <property type="molecule type" value="Genomic_DNA"/>
</dbReference>
<comment type="subcellular location">
    <subcellularLocation>
        <location evidence="9">Cell membrane</location>
        <topology evidence="9">Multi-pass membrane protein</topology>
    </subcellularLocation>
</comment>
<comment type="similarity">
    <text evidence="1 9 11">Belongs to the peptidase A8 family.</text>
</comment>
<dbReference type="PRINTS" id="PR00781">
    <property type="entry name" value="LIPOSIGPTASE"/>
</dbReference>
<accession>A0A4P8Y098</accession>
<dbReference type="GO" id="GO:0004190">
    <property type="term" value="F:aspartic-type endopeptidase activity"/>
    <property type="evidence" value="ECO:0007669"/>
    <property type="project" value="UniProtKB-UniRule"/>
</dbReference>
<feature type="transmembrane region" description="Helical" evidence="9">
    <location>
        <begin position="86"/>
        <end position="106"/>
    </location>
</feature>
<dbReference type="PANTHER" id="PTHR33695:SF1">
    <property type="entry name" value="LIPOPROTEIN SIGNAL PEPTIDASE"/>
    <property type="match status" value="1"/>
</dbReference>
<keyword evidence="6 9" id="KW-0378">Hydrolase</keyword>
<keyword evidence="5 9" id="KW-0064">Aspartyl protease</keyword>
<sequence>MVALSLVIAGLVVVIDQVIKYFVAMYLPQAGVVTAIPHLLDLNYVENRGVAFGMFENMRWIFVALTSVIIVILLYIIIFKKIKSKMFLISSALIIGGGIGNLIDRVLYGYVIDYLQLSFFSPVCNFADYAVTVGTVLLVIYLLFMSDSSKKENKVEHS</sequence>
<dbReference type="EC" id="3.4.23.36" evidence="9"/>
<dbReference type="OrthoDB" id="9810259at2"/>
<organism evidence="12 13">
    <name type="scientific">Ruminococcus bovis</name>
    <dbReference type="NCBI Taxonomy" id="2564099"/>
    <lineage>
        <taxon>Bacteria</taxon>
        <taxon>Bacillati</taxon>
        <taxon>Bacillota</taxon>
        <taxon>Clostridia</taxon>
        <taxon>Eubacteriales</taxon>
        <taxon>Oscillospiraceae</taxon>
        <taxon>Ruminococcus</taxon>
    </lineage>
</organism>
<evidence type="ECO:0000256" key="2">
    <source>
        <dbReference type="ARBA" id="ARBA00022475"/>
    </source>
</evidence>
<comment type="catalytic activity">
    <reaction evidence="9 10">
        <text>Release of signal peptides from bacterial membrane prolipoproteins. Hydrolyzes -Xaa-Yaa-Zaa-|-(S,diacylglyceryl)Cys-, in which Xaa is hydrophobic (preferably Leu), and Yaa (Ala or Ser) and Zaa (Gly or Ala) have small, neutral side chains.</text>
        <dbReference type="EC" id="3.4.23.36"/>
    </reaction>
</comment>
<name>A0A4P8Y098_9FIRM</name>
<comment type="caution">
    <text evidence="9">Lacks conserved residue(s) required for the propagation of feature annotation.</text>
</comment>
<protein>
    <recommendedName>
        <fullName evidence="9">Lipoprotein signal peptidase</fullName>
        <ecNumber evidence="9">3.4.23.36</ecNumber>
    </recommendedName>
    <alternativeName>
        <fullName evidence="9">Prolipoprotein signal peptidase</fullName>
    </alternativeName>
    <alternativeName>
        <fullName evidence="9">Signal peptidase II</fullName>
        <shortName evidence="9">SPase II</shortName>
    </alternativeName>
</protein>
<dbReference type="AlphaFoldDB" id="A0A4P8Y098"/>
<feature type="transmembrane region" description="Helical" evidence="9">
    <location>
        <begin position="126"/>
        <end position="144"/>
    </location>
</feature>
<dbReference type="GO" id="GO:0005886">
    <property type="term" value="C:plasma membrane"/>
    <property type="evidence" value="ECO:0007669"/>
    <property type="project" value="UniProtKB-SubCell"/>
</dbReference>
<keyword evidence="3 9" id="KW-0645">Protease</keyword>
<evidence type="ECO:0000256" key="6">
    <source>
        <dbReference type="ARBA" id="ARBA00022801"/>
    </source>
</evidence>
<evidence type="ECO:0000256" key="8">
    <source>
        <dbReference type="ARBA" id="ARBA00023136"/>
    </source>
</evidence>
<keyword evidence="7 9" id="KW-1133">Transmembrane helix</keyword>
<keyword evidence="2 9" id="KW-1003">Cell membrane</keyword>
<feature type="active site" evidence="9">
    <location>
        <position position="128"/>
    </location>
</feature>
<evidence type="ECO:0000256" key="5">
    <source>
        <dbReference type="ARBA" id="ARBA00022750"/>
    </source>
</evidence>
<gene>
    <name evidence="9 12" type="primary">lspA</name>
    <name evidence="12" type="ORF">E5Z56_10905</name>
</gene>
<reference evidence="12 13" key="1">
    <citation type="submission" date="2019-04" db="EMBL/GenBank/DDBJ databases">
        <authorList>
            <person name="Embree M."/>
            <person name="Gaffney J.R."/>
        </authorList>
    </citation>
    <scope>NUCLEOTIDE SEQUENCE [LARGE SCALE GENOMIC DNA]</scope>
    <source>
        <strain evidence="12 13">JE7A12</strain>
    </source>
</reference>
<evidence type="ECO:0000256" key="11">
    <source>
        <dbReference type="RuleBase" id="RU004181"/>
    </source>
</evidence>
<evidence type="ECO:0000256" key="1">
    <source>
        <dbReference type="ARBA" id="ARBA00006139"/>
    </source>
</evidence>
<dbReference type="UniPathway" id="UPA00665"/>
<evidence type="ECO:0000313" key="12">
    <source>
        <dbReference type="EMBL" id="QCT07830.1"/>
    </source>
</evidence>
<keyword evidence="8 9" id="KW-0472">Membrane</keyword>
<evidence type="ECO:0000256" key="7">
    <source>
        <dbReference type="ARBA" id="ARBA00022989"/>
    </source>
</evidence>
<dbReference type="NCBIfam" id="TIGR00077">
    <property type="entry name" value="lspA"/>
    <property type="match status" value="1"/>
</dbReference>
<evidence type="ECO:0000313" key="13">
    <source>
        <dbReference type="Proteomes" id="UP000301475"/>
    </source>
</evidence>
<feature type="transmembrane region" description="Helical" evidence="9">
    <location>
        <begin position="60"/>
        <end position="79"/>
    </location>
</feature>
<comment type="pathway">
    <text evidence="9">Protein modification; lipoprotein biosynthesis (signal peptide cleavage).</text>
</comment>
<comment type="function">
    <text evidence="9 10">This protein specifically catalyzes the removal of signal peptides from prolipoproteins.</text>
</comment>
<keyword evidence="13" id="KW-1185">Reference proteome</keyword>
<dbReference type="HAMAP" id="MF_00161">
    <property type="entry name" value="LspA"/>
    <property type="match status" value="1"/>
</dbReference>
<evidence type="ECO:0000256" key="4">
    <source>
        <dbReference type="ARBA" id="ARBA00022692"/>
    </source>
</evidence>
<evidence type="ECO:0000256" key="10">
    <source>
        <dbReference type="RuleBase" id="RU000594"/>
    </source>
</evidence>
<evidence type="ECO:0000256" key="3">
    <source>
        <dbReference type="ARBA" id="ARBA00022670"/>
    </source>
</evidence>
<dbReference type="PROSITE" id="PS00855">
    <property type="entry name" value="SPASE_II"/>
    <property type="match status" value="1"/>
</dbReference>
<dbReference type="Proteomes" id="UP000301475">
    <property type="component" value="Chromosome"/>
</dbReference>
<keyword evidence="4 9" id="KW-0812">Transmembrane</keyword>